<sequence length="348" mass="38333">MTDLKTRRVWKVDHKTAAVALLYIGEDALAGAEAAEILSSVMQRKSVQKRIDALLNLELLEAADRESALLETNARWASRGWGDAFDYLLATWDYPFENYAAGGQARDEERMERYESESPDNVRYLPAKGELRHQIATVREGLERHIARAEVSEADLLDATLDIASAVTQPVEWRASRTGGADHMLRVSPSGGARHPAEVYLIALNVPGLDRGVYHVSVGDAALAWVGEAPSNEDLQKNMPGAYRLDAEPRVIFVVTLHVARNMYRYREPRTFRTIFLDAGHMGGLIEALCDSRGMTAHGHHGFNDTFVGELLKCGDLTKEVPAYLVSVALEDDCSGASIKVGESVLNS</sequence>
<dbReference type="PANTHER" id="PTHR43745">
    <property type="entry name" value="NITROREDUCTASE MJ1384-RELATED"/>
    <property type="match status" value="1"/>
</dbReference>
<dbReference type="InterPro" id="IPR052544">
    <property type="entry name" value="Bacteriocin_Proc_Enz"/>
</dbReference>
<dbReference type="Proteomes" id="UP000627538">
    <property type="component" value="Unassembled WGS sequence"/>
</dbReference>
<evidence type="ECO:0000313" key="1">
    <source>
        <dbReference type="EMBL" id="MBD3689387.1"/>
    </source>
</evidence>
<protein>
    <submittedName>
        <fullName evidence="1">SagB/ThcOx family dehydrogenase</fullName>
    </submittedName>
</protein>
<dbReference type="Gene3D" id="3.40.109.10">
    <property type="entry name" value="NADH Oxidase"/>
    <property type="match status" value="1"/>
</dbReference>
<proteinExistence type="predicted"/>
<organism evidence="1 2">
    <name type="scientific">Nanchangia anserum</name>
    <dbReference type="NCBI Taxonomy" id="2692125"/>
    <lineage>
        <taxon>Bacteria</taxon>
        <taxon>Bacillati</taxon>
        <taxon>Actinomycetota</taxon>
        <taxon>Actinomycetes</taxon>
        <taxon>Actinomycetales</taxon>
        <taxon>Actinomycetaceae</taxon>
        <taxon>Nanchangia</taxon>
    </lineage>
</organism>
<gene>
    <name evidence="1" type="ORF">H8R10_03970</name>
</gene>
<evidence type="ECO:0000313" key="2">
    <source>
        <dbReference type="Proteomes" id="UP000627538"/>
    </source>
</evidence>
<dbReference type="EMBL" id="JACRUO010000001">
    <property type="protein sequence ID" value="MBD3689387.1"/>
    <property type="molecule type" value="Genomic_DNA"/>
</dbReference>
<dbReference type="GO" id="GO:0016491">
    <property type="term" value="F:oxidoreductase activity"/>
    <property type="evidence" value="ECO:0007669"/>
    <property type="project" value="InterPro"/>
</dbReference>
<comment type="caution">
    <text evidence="1">The sequence shown here is derived from an EMBL/GenBank/DDBJ whole genome shotgun (WGS) entry which is preliminary data.</text>
</comment>
<dbReference type="RefSeq" id="WP_191071438.1">
    <property type="nucleotide sequence ID" value="NZ_CP060506.1"/>
</dbReference>
<dbReference type="InterPro" id="IPR000415">
    <property type="entry name" value="Nitroreductase-like"/>
</dbReference>
<keyword evidence="2" id="KW-1185">Reference proteome</keyword>
<dbReference type="PANTHER" id="PTHR43745:SF2">
    <property type="entry name" value="NITROREDUCTASE MJ1384-RELATED"/>
    <property type="match status" value="1"/>
</dbReference>
<accession>A0A8I0G7Q9</accession>
<name>A0A8I0G7Q9_9ACTO</name>
<dbReference type="AlphaFoldDB" id="A0A8I0G7Q9"/>
<dbReference type="CDD" id="cd02142">
    <property type="entry name" value="McbC_SagB-like_oxidoreductase"/>
    <property type="match status" value="1"/>
</dbReference>
<reference evidence="1 2" key="1">
    <citation type="submission" date="2020-08" db="EMBL/GenBank/DDBJ databases">
        <title>Winkia gen. nov., sp. nov., isolated from faeces of the Anser albifrons in China.</title>
        <authorList>
            <person name="Liu Q."/>
        </authorList>
    </citation>
    <scope>NUCLEOTIDE SEQUENCE [LARGE SCALE GENOMIC DNA]</scope>
    <source>
        <strain evidence="1 2">C62</strain>
    </source>
</reference>
<dbReference type="SUPFAM" id="SSF55469">
    <property type="entry name" value="FMN-dependent nitroreductase-like"/>
    <property type="match status" value="1"/>
</dbReference>